<dbReference type="AlphaFoldDB" id="A0A1B4FER6"/>
<name>A0A1B4FER6_9BURK</name>
<sequence>MRWPIVPFAATSIVASGERRMRHRDHTGDRMPRIFRALAARARPARAERPERRDDEAHGAFPVEPRCTEPRCTMHPPF</sequence>
<keyword evidence="3" id="KW-1185">Reference proteome</keyword>
<accession>A0A1B4FER6</accession>
<dbReference type="EMBL" id="CP013386">
    <property type="protein sequence ID" value="AOJ02203.1"/>
    <property type="molecule type" value="Genomic_DNA"/>
</dbReference>
<dbReference type="Proteomes" id="UP000062519">
    <property type="component" value="Chromosome 1"/>
</dbReference>
<evidence type="ECO:0000256" key="1">
    <source>
        <dbReference type="SAM" id="MobiDB-lite"/>
    </source>
</evidence>
<gene>
    <name evidence="2" type="ORF">WS70_10490</name>
</gene>
<feature type="compositionally biased region" description="Basic and acidic residues" evidence="1">
    <location>
        <begin position="45"/>
        <end position="58"/>
    </location>
</feature>
<organism evidence="2 3">
    <name type="scientific">Burkholderia mayonis</name>
    <dbReference type="NCBI Taxonomy" id="1385591"/>
    <lineage>
        <taxon>Bacteria</taxon>
        <taxon>Pseudomonadati</taxon>
        <taxon>Pseudomonadota</taxon>
        <taxon>Betaproteobacteria</taxon>
        <taxon>Burkholderiales</taxon>
        <taxon>Burkholderiaceae</taxon>
        <taxon>Burkholderia</taxon>
        <taxon>pseudomallei group</taxon>
    </lineage>
</organism>
<dbReference type="KEGG" id="buu:WS70_10490"/>
<reference evidence="2 3" key="1">
    <citation type="submission" date="2015-12" db="EMBL/GenBank/DDBJ databases">
        <title>Diversity of Burkholderia near neighbor genomes.</title>
        <authorList>
            <person name="Sahl J."/>
            <person name="Wagner D."/>
            <person name="Keim P."/>
        </authorList>
    </citation>
    <scope>NUCLEOTIDE SEQUENCE [LARGE SCALE GENOMIC DNA]</scope>
    <source>
        <strain evidence="2 3">BDU6</strain>
    </source>
</reference>
<evidence type="ECO:0000313" key="3">
    <source>
        <dbReference type="Proteomes" id="UP000062519"/>
    </source>
</evidence>
<evidence type="ECO:0000313" key="2">
    <source>
        <dbReference type="EMBL" id="AOJ02203.1"/>
    </source>
</evidence>
<proteinExistence type="predicted"/>
<protein>
    <submittedName>
        <fullName evidence="2">Uncharacterized protein</fullName>
    </submittedName>
</protein>
<feature type="region of interest" description="Disordered" evidence="1">
    <location>
        <begin position="40"/>
        <end position="65"/>
    </location>
</feature>